<proteinExistence type="predicted"/>
<name>A0A5C3LRL1_9AGAR</name>
<accession>A0A5C3LRL1</accession>
<protein>
    <submittedName>
        <fullName evidence="1">Uncharacterized protein</fullName>
    </submittedName>
</protein>
<keyword evidence="2" id="KW-1185">Reference proteome</keyword>
<dbReference type="OrthoDB" id="3269001at2759"/>
<dbReference type="STRING" id="68775.A0A5C3LRL1"/>
<sequence length="115" mass="13251">WLELLQLPYFNPAQHVVVDAMHNLFLGRIKKHFDNILGIHIRKNKEEKIRSNIVNMTTPSWTASIPHNLGSGSHGKLKADQWHLLGHIYFPASLVCLWSNFDEGDRREVGCKKIL</sequence>
<gene>
    <name evidence="1" type="ORF">BDQ12DRAFT_618992</name>
</gene>
<dbReference type="AlphaFoldDB" id="A0A5C3LRL1"/>
<evidence type="ECO:0000313" key="1">
    <source>
        <dbReference type="EMBL" id="TFK31381.1"/>
    </source>
</evidence>
<dbReference type="EMBL" id="ML213765">
    <property type="protein sequence ID" value="TFK31381.1"/>
    <property type="molecule type" value="Genomic_DNA"/>
</dbReference>
<reference evidence="1 2" key="1">
    <citation type="journal article" date="2019" name="Nat. Ecol. Evol.">
        <title>Megaphylogeny resolves global patterns of mushroom evolution.</title>
        <authorList>
            <person name="Varga T."/>
            <person name="Krizsan K."/>
            <person name="Foldi C."/>
            <person name="Dima B."/>
            <person name="Sanchez-Garcia M."/>
            <person name="Sanchez-Ramirez S."/>
            <person name="Szollosi G.J."/>
            <person name="Szarkandi J.G."/>
            <person name="Papp V."/>
            <person name="Albert L."/>
            <person name="Andreopoulos W."/>
            <person name="Angelini C."/>
            <person name="Antonin V."/>
            <person name="Barry K.W."/>
            <person name="Bougher N.L."/>
            <person name="Buchanan P."/>
            <person name="Buyck B."/>
            <person name="Bense V."/>
            <person name="Catcheside P."/>
            <person name="Chovatia M."/>
            <person name="Cooper J."/>
            <person name="Damon W."/>
            <person name="Desjardin D."/>
            <person name="Finy P."/>
            <person name="Geml J."/>
            <person name="Haridas S."/>
            <person name="Hughes K."/>
            <person name="Justo A."/>
            <person name="Karasinski D."/>
            <person name="Kautmanova I."/>
            <person name="Kiss B."/>
            <person name="Kocsube S."/>
            <person name="Kotiranta H."/>
            <person name="LaButti K.M."/>
            <person name="Lechner B.E."/>
            <person name="Liimatainen K."/>
            <person name="Lipzen A."/>
            <person name="Lukacs Z."/>
            <person name="Mihaltcheva S."/>
            <person name="Morgado L.N."/>
            <person name="Niskanen T."/>
            <person name="Noordeloos M.E."/>
            <person name="Ohm R.A."/>
            <person name="Ortiz-Santana B."/>
            <person name="Ovrebo C."/>
            <person name="Racz N."/>
            <person name="Riley R."/>
            <person name="Savchenko A."/>
            <person name="Shiryaev A."/>
            <person name="Soop K."/>
            <person name="Spirin V."/>
            <person name="Szebenyi C."/>
            <person name="Tomsovsky M."/>
            <person name="Tulloss R.E."/>
            <person name="Uehling J."/>
            <person name="Grigoriev I.V."/>
            <person name="Vagvolgyi C."/>
            <person name="Papp T."/>
            <person name="Martin F.M."/>
            <person name="Miettinen O."/>
            <person name="Hibbett D.S."/>
            <person name="Nagy L.G."/>
        </authorList>
    </citation>
    <scope>NUCLEOTIDE SEQUENCE [LARGE SCALE GENOMIC DNA]</scope>
    <source>
        <strain evidence="1 2">CBS 166.37</strain>
    </source>
</reference>
<dbReference type="Proteomes" id="UP000308652">
    <property type="component" value="Unassembled WGS sequence"/>
</dbReference>
<organism evidence="1 2">
    <name type="scientific">Crucibulum laeve</name>
    <dbReference type="NCBI Taxonomy" id="68775"/>
    <lineage>
        <taxon>Eukaryota</taxon>
        <taxon>Fungi</taxon>
        <taxon>Dikarya</taxon>
        <taxon>Basidiomycota</taxon>
        <taxon>Agaricomycotina</taxon>
        <taxon>Agaricomycetes</taxon>
        <taxon>Agaricomycetidae</taxon>
        <taxon>Agaricales</taxon>
        <taxon>Agaricineae</taxon>
        <taxon>Nidulariaceae</taxon>
        <taxon>Crucibulum</taxon>
    </lineage>
</organism>
<feature type="non-terminal residue" evidence="1">
    <location>
        <position position="1"/>
    </location>
</feature>
<evidence type="ECO:0000313" key="2">
    <source>
        <dbReference type="Proteomes" id="UP000308652"/>
    </source>
</evidence>